<dbReference type="NCBIfam" id="TIGR03168">
    <property type="entry name" value="1-PFK"/>
    <property type="match status" value="1"/>
</dbReference>
<comment type="caution">
    <text evidence="10">The sequence shown here is derived from an EMBL/GenBank/DDBJ whole genome shotgun (WGS) entry which is preliminary data.</text>
</comment>
<dbReference type="Pfam" id="PF00294">
    <property type="entry name" value="PfkB"/>
    <property type="match status" value="1"/>
</dbReference>
<comment type="catalytic activity">
    <reaction evidence="6 8">
        <text>beta-D-fructose 1-phosphate + ATP = beta-D-fructose 1,6-bisphosphate + ADP + H(+)</text>
        <dbReference type="Rhea" id="RHEA:14213"/>
        <dbReference type="ChEBI" id="CHEBI:15378"/>
        <dbReference type="ChEBI" id="CHEBI:30616"/>
        <dbReference type="ChEBI" id="CHEBI:32966"/>
        <dbReference type="ChEBI" id="CHEBI:138881"/>
        <dbReference type="ChEBI" id="CHEBI:456216"/>
        <dbReference type="EC" id="2.7.1.56"/>
    </reaction>
</comment>
<dbReference type="PANTHER" id="PTHR46566">
    <property type="entry name" value="1-PHOSPHOFRUCTOKINASE-RELATED"/>
    <property type="match status" value="1"/>
</dbReference>
<evidence type="ECO:0000256" key="1">
    <source>
        <dbReference type="ARBA" id="ARBA00005380"/>
    </source>
</evidence>
<name>A0ABT2SJE1_9FIRM</name>
<dbReference type="GO" id="GO:0008662">
    <property type="term" value="F:1-phosphofructokinase activity"/>
    <property type="evidence" value="ECO:0007669"/>
    <property type="project" value="UniProtKB-EC"/>
</dbReference>
<keyword evidence="11" id="KW-1185">Reference proteome</keyword>
<dbReference type="RefSeq" id="WP_262653478.1">
    <property type="nucleotide sequence ID" value="NZ_JAOQKE010000002.1"/>
</dbReference>
<sequence>MITTITLNPAIDCIIKVKKLQPGTLNRAVEEAVFPGGKGVNVSLVLSELGMDTCCCGFLAGATGKAYEAMLEERGLKQQFQFVTNGFTRINTKVSAMEETEINGAGPVPGWEDVDRLCQVIQSLADGDFLVLSGNVPSSIKGAYEYILKNMPEGKVKPVVDVTGEELKKTLPYHPFLIKPNLEELGDLFGVRIKTEEEVKHYAGELQSAGARNVLVSMGALGMLLLTEDARAFFAEGVKGEAANTVGAGDSAVAGFLAGWEQSHDWEKALRLAAAAGTATAFTYGTADGAAIRRVEGQIQIRMLEALD</sequence>
<comment type="catalytic activity">
    <reaction evidence="7">
        <text>D-tagatofuranose 6-phosphate + ATP = D-tagatofuranose 1,6-bisphosphate + ADP + H(+)</text>
        <dbReference type="Rhea" id="RHEA:12420"/>
        <dbReference type="ChEBI" id="CHEBI:15378"/>
        <dbReference type="ChEBI" id="CHEBI:30616"/>
        <dbReference type="ChEBI" id="CHEBI:58694"/>
        <dbReference type="ChEBI" id="CHEBI:58695"/>
        <dbReference type="ChEBI" id="CHEBI:456216"/>
        <dbReference type="EC" id="2.7.1.144"/>
    </reaction>
</comment>
<evidence type="ECO:0000256" key="5">
    <source>
        <dbReference type="ARBA" id="ARBA00022840"/>
    </source>
</evidence>
<dbReference type="PROSITE" id="PS00584">
    <property type="entry name" value="PFKB_KINASES_2"/>
    <property type="match status" value="1"/>
</dbReference>
<keyword evidence="3 7" id="KW-0547">Nucleotide-binding</keyword>
<dbReference type="NCBIfam" id="TIGR03828">
    <property type="entry name" value="pfkB"/>
    <property type="match status" value="1"/>
</dbReference>
<keyword evidence="5 7" id="KW-0067">ATP-binding</keyword>
<keyword evidence="4 8" id="KW-0418">Kinase</keyword>
<evidence type="ECO:0000313" key="10">
    <source>
        <dbReference type="EMBL" id="MCU6724188.1"/>
    </source>
</evidence>
<proteinExistence type="inferred from homology"/>
<dbReference type="EMBL" id="JAOQKE010000002">
    <property type="protein sequence ID" value="MCU6724188.1"/>
    <property type="molecule type" value="Genomic_DNA"/>
</dbReference>
<evidence type="ECO:0000256" key="4">
    <source>
        <dbReference type="ARBA" id="ARBA00022777"/>
    </source>
</evidence>
<comment type="function">
    <text evidence="8">Catalyzes the ATP-dependent phosphorylation of fructose-l-phosphate to fructose-l,6-bisphosphate.</text>
</comment>
<dbReference type="CDD" id="cd01164">
    <property type="entry name" value="FruK_PfkB_like"/>
    <property type="match status" value="1"/>
</dbReference>
<evidence type="ECO:0000256" key="6">
    <source>
        <dbReference type="ARBA" id="ARBA00047745"/>
    </source>
</evidence>
<dbReference type="PANTHER" id="PTHR46566:SF1">
    <property type="entry name" value="1-PHOSPHOFRUCTOKINASE"/>
    <property type="match status" value="1"/>
</dbReference>
<evidence type="ECO:0000256" key="2">
    <source>
        <dbReference type="ARBA" id="ARBA00022679"/>
    </source>
</evidence>
<dbReference type="InterPro" id="IPR022463">
    <property type="entry name" value="1-PFruKinase"/>
</dbReference>
<feature type="domain" description="Carbohydrate kinase PfkB" evidence="9">
    <location>
        <begin position="11"/>
        <end position="288"/>
    </location>
</feature>
<comment type="similarity">
    <text evidence="1">Belongs to the carbohydrate kinase pfkB family.</text>
</comment>
<evidence type="ECO:0000256" key="8">
    <source>
        <dbReference type="RuleBase" id="RU369061"/>
    </source>
</evidence>
<evidence type="ECO:0000256" key="7">
    <source>
        <dbReference type="PIRNR" id="PIRNR000535"/>
    </source>
</evidence>
<evidence type="ECO:0000256" key="3">
    <source>
        <dbReference type="ARBA" id="ARBA00022741"/>
    </source>
</evidence>
<dbReference type="Proteomes" id="UP001652338">
    <property type="component" value="Unassembled WGS sequence"/>
</dbReference>
<dbReference type="EC" id="2.7.1.144" evidence="7"/>
<keyword evidence="7" id="KW-0423">Lactose metabolism</keyword>
<dbReference type="PIRSF" id="PIRSF000535">
    <property type="entry name" value="1PFK/6PFK/LacC"/>
    <property type="match status" value="1"/>
</dbReference>
<gene>
    <name evidence="10" type="primary">pfkB</name>
    <name evidence="10" type="ORF">OCV47_02250</name>
</gene>
<dbReference type="SUPFAM" id="SSF53613">
    <property type="entry name" value="Ribokinase-like"/>
    <property type="match status" value="1"/>
</dbReference>
<keyword evidence="2 7" id="KW-0808">Transferase</keyword>
<comment type="pathway">
    <text evidence="7">Carbohydrate metabolism; D-tagatose 6-phosphate degradation; D-glyceraldehyde 3-phosphate and glycerone phosphate from D-tagatose 6-phosphate: step 1/2.</text>
</comment>
<dbReference type="InterPro" id="IPR017583">
    <property type="entry name" value="Tagatose/fructose_Pkinase"/>
</dbReference>
<organism evidence="10 11">
    <name type="scientific">Muricoprocola aceti</name>
    <dbReference type="NCBI Taxonomy" id="2981772"/>
    <lineage>
        <taxon>Bacteria</taxon>
        <taxon>Bacillati</taxon>
        <taxon>Bacillota</taxon>
        <taxon>Clostridia</taxon>
        <taxon>Lachnospirales</taxon>
        <taxon>Lachnospiraceae</taxon>
        <taxon>Muricoprocola</taxon>
    </lineage>
</organism>
<reference evidence="10 11" key="1">
    <citation type="journal article" date="2021" name="ISME Commun">
        <title>Automated analysis of genomic sequences facilitates high-throughput and comprehensive description of bacteria.</title>
        <authorList>
            <person name="Hitch T.C.A."/>
        </authorList>
    </citation>
    <scope>NUCLEOTIDE SEQUENCE [LARGE SCALE GENOMIC DNA]</scope>
    <source>
        <strain evidence="10 11">Sanger_29</strain>
    </source>
</reference>
<accession>A0ABT2SJE1</accession>
<dbReference type="Gene3D" id="3.40.1190.20">
    <property type="match status" value="1"/>
</dbReference>
<evidence type="ECO:0000313" key="11">
    <source>
        <dbReference type="Proteomes" id="UP001652338"/>
    </source>
</evidence>
<evidence type="ECO:0000259" key="9">
    <source>
        <dbReference type="Pfam" id="PF00294"/>
    </source>
</evidence>
<protein>
    <recommendedName>
        <fullName evidence="7">Tagatose-6-phosphate kinase</fullName>
        <ecNumber evidence="7">2.7.1.144</ecNumber>
    </recommendedName>
</protein>
<dbReference type="InterPro" id="IPR029056">
    <property type="entry name" value="Ribokinase-like"/>
</dbReference>
<comment type="similarity">
    <text evidence="7">Belongs to the carbohydrate kinase PfkB family. LacC subfamily.</text>
</comment>
<dbReference type="InterPro" id="IPR002173">
    <property type="entry name" value="Carboh/pur_kinase_PfkB_CS"/>
</dbReference>
<dbReference type="InterPro" id="IPR011611">
    <property type="entry name" value="PfkB_dom"/>
</dbReference>